<keyword evidence="3" id="KW-1185">Reference proteome</keyword>
<keyword evidence="2" id="KW-0808">Transferase</keyword>
<reference evidence="2 3" key="1">
    <citation type="submission" date="2019-08" db="EMBL/GenBank/DDBJ databases">
        <title>Complete genome sequence of Candidatus Uab amorphum.</title>
        <authorList>
            <person name="Shiratori T."/>
            <person name="Suzuki S."/>
            <person name="Kakizawa Y."/>
            <person name="Ishida K."/>
        </authorList>
    </citation>
    <scope>NUCLEOTIDE SEQUENCE [LARGE SCALE GENOMIC DNA]</scope>
    <source>
        <strain evidence="2 3">SRT547</strain>
    </source>
</reference>
<proteinExistence type="predicted"/>
<keyword evidence="2" id="KW-0418">Kinase</keyword>
<dbReference type="EMBL" id="AP019860">
    <property type="protein sequence ID" value="BBM82812.1"/>
    <property type="molecule type" value="Genomic_DNA"/>
</dbReference>
<dbReference type="Gene3D" id="2.40.10.480">
    <property type="match status" value="1"/>
</dbReference>
<dbReference type="InterPro" id="IPR018391">
    <property type="entry name" value="PQQ_b-propeller_rpt"/>
</dbReference>
<dbReference type="KEGG" id="uam:UABAM_01155"/>
<evidence type="ECO:0000313" key="3">
    <source>
        <dbReference type="Proteomes" id="UP000326354"/>
    </source>
</evidence>
<dbReference type="PANTHER" id="PTHR34512:SF30">
    <property type="entry name" value="OUTER MEMBRANE PROTEIN ASSEMBLY FACTOR BAMB"/>
    <property type="match status" value="1"/>
</dbReference>
<dbReference type="RefSeq" id="WP_151967039.1">
    <property type="nucleotide sequence ID" value="NZ_AP019860.1"/>
</dbReference>
<evidence type="ECO:0000259" key="1">
    <source>
        <dbReference type="Pfam" id="PF13360"/>
    </source>
</evidence>
<name>A0A5S9F356_UABAM</name>
<sequence>MKILIHLIFISLLVSPMWAQSWHHWRGPSQNGVAEDKNLPSSWSKDGENLIWKADYGARSAPLVMNGMVYMINSAGEKEHLQERVLALDAKTGKLIWEHRFNVFHTDIVAHRVGWANLGGDLETGNVYAHGVQGRFFCFSKDGKVLWSRSLTEEFGRISGYGGRTNTPVVDGDLVIISFLSSGWGKHGKGKHRYLAMNKHSGQVVWWSDPGQKPLDTTYSVPVIAEIDGLRLLITGCADGFIYALNIHTGQRRWGYQFSKRGINSSVVVQNHRVFAMHSEENIDNNLMGSIVCIDGRGKGDITKTGTLWRHDGTRVGYTSPIVHGSNLYVMDNSANVHCMNVVDGKTKWEFNYGTVAKGSGVLADGKIYVGVVGGKYVILQPSASGCKLLDEEHFALKDGSPIEINGSPAVANGHVYLPTGNSMYCIGSKEKQVSGTKAQLLQIVPAETWISPKESVQFTAQLFDGEGKFVKNGAAKWTIKGLTGNIDEHGNYTAGDGNQQQAGEITAEIDGLKAIARLRIIPKLPYSENFNSIKEGTPPPGWITSKLKCQVVQLDGEKVLKKMANRPAPPFARLKAYIQPPLPAGYTIQADLRGDRKKRFYPDLGLINCRYTLILLGTTLKPQLRLVSWDPMPRIQKDVPFKWKTNKWYTAKLRVDLQDNKALVRGKVWVRGEQEPKEWSIELVDPCPNLGGSPGLYAYSVGITSSKPGTPVYFDNVEITNN</sequence>
<dbReference type="OrthoDB" id="244732at2"/>
<dbReference type="Proteomes" id="UP000326354">
    <property type="component" value="Chromosome"/>
</dbReference>
<feature type="domain" description="Pyrrolo-quinoline quinone repeat" evidence="1">
    <location>
        <begin position="83"/>
        <end position="350"/>
    </location>
</feature>
<keyword evidence="2" id="KW-0723">Serine/threonine-protein kinase</keyword>
<dbReference type="InterPro" id="IPR002372">
    <property type="entry name" value="PQQ_rpt_dom"/>
</dbReference>
<dbReference type="Gene3D" id="2.130.10.10">
    <property type="entry name" value="YVTN repeat-like/Quinoprotein amine dehydrogenase"/>
    <property type="match status" value="2"/>
</dbReference>
<dbReference type="AlphaFoldDB" id="A0A5S9F356"/>
<dbReference type="SUPFAM" id="SSF50998">
    <property type="entry name" value="Quinoprotein alcohol dehydrogenase-like"/>
    <property type="match status" value="1"/>
</dbReference>
<dbReference type="PANTHER" id="PTHR34512">
    <property type="entry name" value="CELL SURFACE PROTEIN"/>
    <property type="match status" value="1"/>
</dbReference>
<gene>
    <name evidence="2" type="ORF">UABAM_01155</name>
</gene>
<evidence type="ECO:0000313" key="2">
    <source>
        <dbReference type="EMBL" id="BBM82812.1"/>
    </source>
</evidence>
<dbReference type="GO" id="GO:0004674">
    <property type="term" value="F:protein serine/threonine kinase activity"/>
    <property type="evidence" value="ECO:0007669"/>
    <property type="project" value="UniProtKB-KW"/>
</dbReference>
<accession>A0A5S9F356</accession>
<dbReference type="SMART" id="SM00564">
    <property type="entry name" value="PQQ"/>
    <property type="match status" value="4"/>
</dbReference>
<dbReference type="InterPro" id="IPR015943">
    <property type="entry name" value="WD40/YVTN_repeat-like_dom_sf"/>
</dbReference>
<dbReference type="Pfam" id="PF13360">
    <property type="entry name" value="PQQ_2"/>
    <property type="match status" value="1"/>
</dbReference>
<dbReference type="InterPro" id="IPR011047">
    <property type="entry name" value="Quinoprotein_ADH-like_sf"/>
</dbReference>
<protein>
    <submittedName>
        <fullName evidence="2">Serine/threonine protein kinase</fullName>
    </submittedName>
</protein>
<organism evidence="2 3">
    <name type="scientific">Uabimicrobium amorphum</name>
    <dbReference type="NCBI Taxonomy" id="2596890"/>
    <lineage>
        <taxon>Bacteria</taxon>
        <taxon>Pseudomonadati</taxon>
        <taxon>Planctomycetota</taxon>
        <taxon>Candidatus Uabimicrobiia</taxon>
        <taxon>Candidatus Uabimicrobiales</taxon>
        <taxon>Candidatus Uabimicrobiaceae</taxon>
        <taxon>Candidatus Uabimicrobium</taxon>
    </lineage>
</organism>